<sequence length="146" mass="15720">MPTGTAVCDAGGKGNSARTRRTQTIKLPAWGGISCPATTTMIPPNRQNRTSQMATRGVSGVGKRVQRDEAPSRTPHNRPQRRLIPPPTPISPEASQLTEQDVLFSQPAGVVQAALLITSDDDDITDDDDVVPPSRQRQKTPSSRNL</sequence>
<dbReference type="AlphaFoldDB" id="A0A6A7AC77"/>
<keyword evidence="3" id="KW-1185">Reference proteome</keyword>
<dbReference type="EMBL" id="MU006219">
    <property type="protein sequence ID" value="KAF2830277.1"/>
    <property type="molecule type" value="Genomic_DNA"/>
</dbReference>
<feature type="compositionally biased region" description="Polar residues" evidence="1">
    <location>
        <begin position="36"/>
        <end position="54"/>
    </location>
</feature>
<evidence type="ECO:0000256" key="1">
    <source>
        <dbReference type="SAM" id="MobiDB-lite"/>
    </source>
</evidence>
<reference evidence="2" key="1">
    <citation type="journal article" date="2020" name="Stud. Mycol.">
        <title>101 Dothideomycetes genomes: a test case for predicting lifestyles and emergence of pathogens.</title>
        <authorList>
            <person name="Haridas S."/>
            <person name="Albert R."/>
            <person name="Binder M."/>
            <person name="Bloem J."/>
            <person name="Labutti K."/>
            <person name="Salamov A."/>
            <person name="Andreopoulos B."/>
            <person name="Baker S."/>
            <person name="Barry K."/>
            <person name="Bills G."/>
            <person name="Bluhm B."/>
            <person name="Cannon C."/>
            <person name="Castanera R."/>
            <person name="Culley D."/>
            <person name="Daum C."/>
            <person name="Ezra D."/>
            <person name="Gonzalez J."/>
            <person name="Henrissat B."/>
            <person name="Kuo A."/>
            <person name="Liang C."/>
            <person name="Lipzen A."/>
            <person name="Lutzoni F."/>
            <person name="Magnuson J."/>
            <person name="Mondo S."/>
            <person name="Nolan M."/>
            <person name="Ohm R."/>
            <person name="Pangilinan J."/>
            <person name="Park H.-J."/>
            <person name="Ramirez L."/>
            <person name="Alfaro M."/>
            <person name="Sun H."/>
            <person name="Tritt A."/>
            <person name="Yoshinaga Y."/>
            <person name="Zwiers L.-H."/>
            <person name="Turgeon B."/>
            <person name="Goodwin S."/>
            <person name="Spatafora J."/>
            <person name="Crous P."/>
            <person name="Grigoriev I."/>
        </authorList>
    </citation>
    <scope>NUCLEOTIDE SEQUENCE</scope>
    <source>
        <strain evidence="2">CBS 113818</strain>
    </source>
</reference>
<feature type="region of interest" description="Disordered" evidence="1">
    <location>
        <begin position="36"/>
        <end position="102"/>
    </location>
</feature>
<gene>
    <name evidence="2" type="ORF">CC86DRAFT_378595</name>
</gene>
<evidence type="ECO:0000313" key="2">
    <source>
        <dbReference type="EMBL" id="KAF2830277.1"/>
    </source>
</evidence>
<evidence type="ECO:0000313" key="3">
    <source>
        <dbReference type="Proteomes" id="UP000799424"/>
    </source>
</evidence>
<feature type="compositionally biased region" description="Acidic residues" evidence="1">
    <location>
        <begin position="119"/>
        <end position="130"/>
    </location>
</feature>
<feature type="region of interest" description="Disordered" evidence="1">
    <location>
        <begin position="117"/>
        <end position="146"/>
    </location>
</feature>
<protein>
    <submittedName>
        <fullName evidence="2">Uncharacterized protein</fullName>
    </submittedName>
</protein>
<feature type="region of interest" description="Disordered" evidence="1">
    <location>
        <begin position="1"/>
        <end position="23"/>
    </location>
</feature>
<proteinExistence type="predicted"/>
<organism evidence="2 3">
    <name type="scientific">Ophiobolus disseminans</name>
    <dbReference type="NCBI Taxonomy" id="1469910"/>
    <lineage>
        <taxon>Eukaryota</taxon>
        <taxon>Fungi</taxon>
        <taxon>Dikarya</taxon>
        <taxon>Ascomycota</taxon>
        <taxon>Pezizomycotina</taxon>
        <taxon>Dothideomycetes</taxon>
        <taxon>Pleosporomycetidae</taxon>
        <taxon>Pleosporales</taxon>
        <taxon>Pleosporineae</taxon>
        <taxon>Phaeosphaeriaceae</taxon>
        <taxon>Ophiobolus</taxon>
    </lineage>
</organism>
<dbReference type="Proteomes" id="UP000799424">
    <property type="component" value="Unassembled WGS sequence"/>
</dbReference>
<accession>A0A6A7AC77</accession>
<name>A0A6A7AC77_9PLEO</name>